<name>A0ABT1PH81_9ACTN</name>
<dbReference type="EMBL" id="JANFNH010000018">
    <property type="protein sequence ID" value="MCQ4043680.1"/>
    <property type="molecule type" value="Genomic_DNA"/>
</dbReference>
<dbReference type="Pfam" id="PF00082">
    <property type="entry name" value="Peptidase_S8"/>
    <property type="match status" value="1"/>
</dbReference>
<feature type="compositionally biased region" description="Pro residues" evidence="11">
    <location>
        <begin position="407"/>
        <end position="419"/>
    </location>
</feature>
<evidence type="ECO:0000256" key="1">
    <source>
        <dbReference type="ARBA" id="ARBA00004162"/>
    </source>
</evidence>
<dbReference type="PRINTS" id="PR00723">
    <property type="entry name" value="SUBTILISIN"/>
</dbReference>
<dbReference type="InterPro" id="IPR036852">
    <property type="entry name" value="Peptidase_S8/S53_dom_sf"/>
</dbReference>
<comment type="caution">
    <text evidence="14">The sequence shown here is derived from an EMBL/GenBank/DDBJ whole genome shotgun (WGS) entry which is preliminary data.</text>
</comment>
<dbReference type="InterPro" id="IPR015500">
    <property type="entry name" value="Peptidase_S8_subtilisin-rel"/>
</dbReference>
<dbReference type="PANTHER" id="PTHR43806">
    <property type="entry name" value="PEPTIDASE S8"/>
    <property type="match status" value="1"/>
</dbReference>
<dbReference type="InterPro" id="IPR050131">
    <property type="entry name" value="Peptidase_S8_subtilisin-like"/>
</dbReference>
<comment type="subcellular location">
    <subcellularLocation>
        <location evidence="1">Cell membrane</location>
        <topology evidence="1">Single-pass membrane protein</topology>
    </subcellularLocation>
</comment>
<evidence type="ECO:0000259" key="13">
    <source>
        <dbReference type="Pfam" id="PF00082"/>
    </source>
</evidence>
<dbReference type="GO" id="GO:0008233">
    <property type="term" value="F:peptidase activity"/>
    <property type="evidence" value="ECO:0007669"/>
    <property type="project" value="UniProtKB-KW"/>
</dbReference>
<evidence type="ECO:0000313" key="15">
    <source>
        <dbReference type="Proteomes" id="UP001206206"/>
    </source>
</evidence>
<dbReference type="InterPro" id="IPR023834">
    <property type="entry name" value="T7SS_pept_S8A_mycosin"/>
</dbReference>
<feature type="domain" description="Peptidase S8/S53" evidence="13">
    <location>
        <begin position="41"/>
        <end position="299"/>
    </location>
</feature>
<feature type="compositionally biased region" description="Low complexity" evidence="11">
    <location>
        <begin position="323"/>
        <end position="346"/>
    </location>
</feature>
<gene>
    <name evidence="14" type="primary">mycP</name>
    <name evidence="14" type="ORF">NON19_17040</name>
</gene>
<feature type="region of interest" description="Disordered" evidence="11">
    <location>
        <begin position="310"/>
        <end position="356"/>
    </location>
</feature>
<keyword evidence="8 12" id="KW-1133">Transmembrane helix</keyword>
<dbReference type="PANTHER" id="PTHR43806:SF11">
    <property type="entry name" value="CEREVISIN-RELATED"/>
    <property type="match status" value="1"/>
</dbReference>
<evidence type="ECO:0000256" key="5">
    <source>
        <dbReference type="ARBA" id="ARBA00022692"/>
    </source>
</evidence>
<dbReference type="InterPro" id="IPR000209">
    <property type="entry name" value="Peptidase_S8/S53_dom"/>
</dbReference>
<dbReference type="GO" id="GO:0006508">
    <property type="term" value="P:proteolysis"/>
    <property type="evidence" value="ECO:0007669"/>
    <property type="project" value="UniProtKB-KW"/>
</dbReference>
<keyword evidence="7 10" id="KW-0720">Serine protease</keyword>
<dbReference type="RefSeq" id="WP_255929010.1">
    <property type="nucleotide sequence ID" value="NZ_JANFNH010000018.1"/>
</dbReference>
<accession>A0ABT1PH81</accession>
<keyword evidence="9 12" id="KW-0472">Membrane</keyword>
<feature type="active site" description="Charge relay system" evidence="10">
    <location>
        <position position="253"/>
    </location>
</feature>
<feature type="active site" description="Charge relay system" evidence="10">
    <location>
        <position position="83"/>
    </location>
</feature>
<keyword evidence="15" id="KW-1185">Reference proteome</keyword>
<protein>
    <submittedName>
        <fullName evidence="14">Type VII secretion-associated serine protease mycosin</fullName>
    </submittedName>
</protein>
<sequence>MAAVLTCGLAVPPAAQAQTIQDREWFLDAMQARQMWQVSTGKGVTVAVIDGGVDATAPELKGQLLPGKDYVGGGDGWQDADGHGTAMAMLIAGNGASGSGVMGLAPGARILPLNVAPQGANNPARAAQNIAEAIHYATDHGAKVLNISLAIRTSESSSEDRAPLEPAIKYALSHGSLVFAGAGNDGDKGNPVAYPAATPGAVGVSAVDQSWTVTKFSTYGPQIALSAPGKDMPGRCSKSLGSQQGYCSGSGTSEATAIASASAALIWAKHPDWTNNQVLRVMINTAGKPKSGKIPSIYGGYGAVRPRIALLDTPGDPGPPNVNPLFPNLFANSPSPSASKSSAPAPDGQATAAKSSNSKTMLWVGLGIGGAVVLGGLAAAVIVRRRKNTQGLPATAPVPPLLGNYPGPMPPPPPNPYQR</sequence>
<reference evidence="14 15" key="1">
    <citation type="submission" date="2022-06" db="EMBL/GenBank/DDBJ databases">
        <title>Draft genome sequence of type strain Streptomyces rubrisoli DSM 42083.</title>
        <authorList>
            <person name="Duangmal K."/>
            <person name="Klaysubun C."/>
        </authorList>
    </citation>
    <scope>NUCLEOTIDE SEQUENCE [LARGE SCALE GENOMIC DNA]</scope>
    <source>
        <strain evidence="14 15">DSM 42083</strain>
    </source>
</reference>
<feature type="transmembrane region" description="Helical" evidence="12">
    <location>
        <begin position="361"/>
        <end position="383"/>
    </location>
</feature>
<keyword evidence="3" id="KW-1003">Cell membrane</keyword>
<dbReference type="PROSITE" id="PS51892">
    <property type="entry name" value="SUBTILASE"/>
    <property type="match status" value="1"/>
</dbReference>
<evidence type="ECO:0000256" key="11">
    <source>
        <dbReference type="SAM" id="MobiDB-lite"/>
    </source>
</evidence>
<dbReference type="SUPFAM" id="SSF52743">
    <property type="entry name" value="Subtilisin-like"/>
    <property type="match status" value="1"/>
</dbReference>
<keyword evidence="6 10" id="KW-0378">Hydrolase</keyword>
<organism evidence="14 15">
    <name type="scientific">Streptantibioticus rubrisoli</name>
    <dbReference type="NCBI Taxonomy" id="1387313"/>
    <lineage>
        <taxon>Bacteria</taxon>
        <taxon>Bacillati</taxon>
        <taxon>Actinomycetota</taxon>
        <taxon>Actinomycetes</taxon>
        <taxon>Kitasatosporales</taxon>
        <taxon>Streptomycetaceae</taxon>
        <taxon>Streptantibioticus</taxon>
    </lineage>
</organism>
<proteinExistence type="inferred from homology"/>
<evidence type="ECO:0000256" key="6">
    <source>
        <dbReference type="ARBA" id="ARBA00022801"/>
    </source>
</evidence>
<evidence type="ECO:0000256" key="10">
    <source>
        <dbReference type="PROSITE-ProRule" id="PRU01240"/>
    </source>
</evidence>
<dbReference type="Gene3D" id="3.40.50.200">
    <property type="entry name" value="Peptidase S8/S53 domain"/>
    <property type="match status" value="1"/>
</dbReference>
<evidence type="ECO:0000313" key="14">
    <source>
        <dbReference type="EMBL" id="MCQ4043680.1"/>
    </source>
</evidence>
<evidence type="ECO:0000256" key="7">
    <source>
        <dbReference type="ARBA" id="ARBA00022825"/>
    </source>
</evidence>
<evidence type="ECO:0000256" key="3">
    <source>
        <dbReference type="ARBA" id="ARBA00022475"/>
    </source>
</evidence>
<evidence type="ECO:0000256" key="8">
    <source>
        <dbReference type="ARBA" id="ARBA00022989"/>
    </source>
</evidence>
<evidence type="ECO:0000256" key="9">
    <source>
        <dbReference type="ARBA" id="ARBA00023136"/>
    </source>
</evidence>
<dbReference type="Proteomes" id="UP001206206">
    <property type="component" value="Unassembled WGS sequence"/>
</dbReference>
<feature type="active site" description="Charge relay system" evidence="10">
    <location>
        <position position="50"/>
    </location>
</feature>
<dbReference type="NCBIfam" id="TIGR03921">
    <property type="entry name" value="T7SS_mycosin"/>
    <property type="match status" value="1"/>
</dbReference>
<evidence type="ECO:0000256" key="2">
    <source>
        <dbReference type="ARBA" id="ARBA00011073"/>
    </source>
</evidence>
<evidence type="ECO:0000256" key="4">
    <source>
        <dbReference type="ARBA" id="ARBA00022670"/>
    </source>
</evidence>
<evidence type="ECO:0000256" key="12">
    <source>
        <dbReference type="SAM" id="Phobius"/>
    </source>
</evidence>
<feature type="region of interest" description="Disordered" evidence="11">
    <location>
        <begin position="391"/>
        <end position="419"/>
    </location>
</feature>
<keyword evidence="4 10" id="KW-0645">Protease</keyword>
<comment type="similarity">
    <text evidence="2 10">Belongs to the peptidase S8 family.</text>
</comment>
<keyword evidence="5 12" id="KW-0812">Transmembrane</keyword>